<evidence type="ECO:0000313" key="2">
    <source>
        <dbReference type="Proteomes" id="UP000034291"/>
    </source>
</evidence>
<reference evidence="1 2" key="1">
    <citation type="submission" date="2015-02" db="EMBL/GenBank/DDBJ databases">
        <title>Draft Genome Sequences of Two Closely-Related Aflatoxigenic Aspergillus Species Obtained from the Cote d'Ivoire.</title>
        <authorList>
            <person name="Moore G.G."/>
            <person name="Beltz S.B."/>
            <person name="Mack B.M."/>
        </authorList>
    </citation>
    <scope>NUCLEOTIDE SEQUENCE [LARGE SCALE GENOMIC DNA]</scope>
    <source>
        <strain evidence="1 2">SRRC1468</strain>
    </source>
</reference>
<dbReference type="GO" id="GO:0030162">
    <property type="term" value="P:regulation of proteolysis"/>
    <property type="evidence" value="ECO:0007669"/>
    <property type="project" value="TreeGrafter"/>
</dbReference>
<dbReference type="EMBL" id="JZBS01003280">
    <property type="protein sequence ID" value="KKK15460.1"/>
    <property type="molecule type" value="Genomic_DNA"/>
</dbReference>
<dbReference type="GO" id="GO:0005543">
    <property type="term" value="F:phospholipid binding"/>
    <property type="evidence" value="ECO:0007669"/>
    <property type="project" value="TreeGrafter"/>
</dbReference>
<keyword evidence="2" id="KW-1185">Reference proteome</keyword>
<evidence type="ECO:0000313" key="1">
    <source>
        <dbReference type="EMBL" id="KKK15460.1"/>
    </source>
</evidence>
<dbReference type="InterPro" id="IPR036610">
    <property type="entry name" value="PEBP-like_sf"/>
</dbReference>
<comment type="caution">
    <text evidence="1">The sequence shown here is derived from an EMBL/GenBank/DDBJ whole genome shotgun (WGS) entry which is preliminary data.</text>
</comment>
<dbReference type="AlphaFoldDB" id="A0A0F8WC81"/>
<dbReference type="InterPro" id="IPR035810">
    <property type="entry name" value="PEBP_euk"/>
</dbReference>
<dbReference type="STRING" id="308745.A0A0F8WC81"/>
<dbReference type="PANTHER" id="PTHR11362">
    <property type="entry name" value="PHOSPHATIDYLETHANOLAMINE-BINDING PROTEIN"/>
    <property type="match status" value="1"/>
</dbReference>
<dbReference type="GO" id="GO:0046578">
    <property type="term" value="P:regulation of Ras protein signal transduction"/>
    <property type="evidence" value="ECO:0007669"/>
    <property type="project" value="TreeGrafter"/>
</dbReference>
<proteinExistence type="predicted"/>
<dbReference type="PANTHER" id="PTHR11362:SF78">
    <property type="entry name" value="PROTEASE INHIBITOR"/>
    <property type="match status" value="1"/>
</dbReference>
<sequence>MRPSRSIEEALLLTENDPSKVLRMIVDGKELTKGEYLPRKHTQNAPKICFPNSSSTVTYAVVCVDIDPPFPSWSVLGAALHWLRTGLTATVDGEMKHADNIPALANYMGAGPPPGSSPHRYLFILYEQGPGFDINKWGRSFSILNRMRFDLDKFETDTGLGKIVAATYFLSN</sequence>
<accession>A0A0F8WC81</accession>
<dbReference type="Pfam" id="PF01161">
    <property type="entry name" value="PBP"/>
    <property type="match status" value="1"/>
</dbReference>
<dbReference type="CDD" id="cd00866">
    <property type="entry name" value="PEBP_euk"/>
    <property type="match status" value="1"/>
</dbReference>
<evidence type="ECO:0008006" key="3">
    <source>
        <dbReference type="Google" id="ProtNLM"/>
    </source>
</evidence>
<dbReference type="SUPFAM" id="SSF49777">
    <property type="entry name" value="PEBP-like"/>
    <property type="match status" value="1"/>
</dbReference>
<dbReference type="InterPro" id="IPR008914">
    <property type="entry name" value="PEBP"/>
</dbReference>
<protein>
    <recommendedName>
        <fullName evidence="3">Protease inhibitor (Tfs1)</fullName>
    </recommendedName>
</protein>
<gene>
    <name evidence="1" type="ORF">ARAM_005778</name>
</gene>
<name>A0A0F8WC81_9EURO</name>
<dbReference type="Gene3D" id="3.90.280.10">
    <property type="entry name" value="PEBP-like"/>
    <property type="match status" value="1"/>
</dbReference>
<dbReference type="Proteomes" id="UP000034291">
    <property type="component" value="Unassembled WGS sequence"/>
</dbReference>
<organism evidence="1 2">
    <name type="scientific">Aspergillus rambellii</name>
    <dbReference type="NCBI Taxonomy" id="308745"/>
    <lineage>
        <taxon>Eukaryota</taxon>
        <taxon>Fungi</taxon>
        <taxon>Dikarya</taxon>
        <taxon>Ascomycota</taxon>
        <taxon>Pezizomycotina</taxon>
        <taxon>Eurotiomycetes</taxon>
        <taxon>Eurotiomycetidae</taxon>
        <taxon>Eurotiales</taxon>
        <taxon>Aspergillaceae</taxon>
        <taxon>Aspergillus</taxon>
        <taxon>Aspergillus subgen. Nidulantes</taxon>
    </lineage>
</organism>
<dbReference type="GO" id="GO:0030414">
    <property type="term" value="F:peptidase inhibitor activity"/>
    <property type="evidence" value="ECO:0007669"/>
    <property type="project" value="TreeGrafter"/>
</dbReference>
<dbReference type="OrthoDB" id="2506647at2759"/>